<dbReference type="Proteomes" id="UP000274358">
    <property type="component" value="Unassembled WGS sequence"/>
</dbReference>
<dbReference type="InterPro" id="IPR021549">
    <property type="entry name" value="DUF2894"/>
</dbReference>
<name>A0A432MB12_9GAMM</name>
<sequence length="211" mass="23632">MSHSRTHARVTLDAWRKQRADRMNPVRFQFIEAMERRAASHTGEVRRLLDDKLSELLDAYASDLEKAADNATAPCPPERGALGVLIDHIASHAAARSNELAAKGVPLYRHDFPSLGMLDEFRKIWSQVRAQSQLLQSLEPVPAHAGPLNSSALVHRSITLMREWSPEYLQHFLSYVDDLSWMAQMNAYGVSAVPAKDAPPNRSARKRAADK</sequence>
<proteinExistence type="predicted"/>
<protein>
    <submittedName>
        <fullName evidence="1">DUF2894 domain-containing protein</fullName>
    </submittedName>
</protein>
<comment type="caution">
    <text evidence="1">The sequence shown here is derived from an EMBL/GenBank/DDBJ whole genome shotgun (WGS) entry which is preliminary data.</text>
</comment>
<dbReference type="Pfam" id="PF11445">
    <property type="entry name" value="DUF2894"/>
    <property type="match status" value="1"/>
</dbReference>
<dbReference type="EMBL" id="RYYV01000002">
    <property type="protein sequence ID" value="RUL79088.1"/>
    <property type="molecule type" value="Genomic_DNA"/>
</dbReference>
<dbReference type="AlphaFoldDB" id="A0A432MB12"/>
<keyword evidence="2" id="KW-1185">Reference proteome</keyword>
<reference evidence="1 2" key="1">
    <citation type="submission" date="2018-12" db="EMBL/GenBank/DDBJ databases">
        <title>Dyella dinghuensis sp. nov. DHOA06 and Dyella choica sp. nov. 4M-K27, isolated from forest soil.</title>
        <authorList>
            <person name="Qiu L.-H."/>
            <person name="Gao Z.-H."/>
        </authorList>
    </citation>
    <scope>NUCLEOTIDE SEQUENCE [LARGE SCALE GENOMIC DNA]</scope>
    <source>
        <strain evidence="1 2">4M-K27</strain>
    </source>
</reference>
<dbReference type="OrthoDB" id="6025757at2"/>
<accession>A0A432MB12</accession>
<evidence type="ECO:0000313" key="1">
    <source>
        <dbReference type="EMBL" id="RUL79088.1"/>
    </source>
</evidence>
<evidence type="ECO:0000313" key="2">
    <source>
        <dbReference type="Proteomes" id="UP000274358"/>
    </source>
</evidence>
<gene>
    <name evidence="1" type="ORF">EKH80_03860</name>
</gene>
<organism evidence="1 2">
    <name type="scientific">Dyella choica</name>
    <dbReference type="NCBI Taxonomy" id="1927959"/>
    <lineage>
        <taxon>Bacteria</taxon>
        <taxon>Pseudomonadati</taxon>
        <taxon>Pseudomonadota</taxon>
        <taxon>Gammaproteobacteria</taxon>
        <taxon>Lysobacterales</taxon>
        <taxon>Rhodanobacteraceae</taxon>
        <taxon>Dyella</taxon>
    </lineage>
</organism>